<dbReference type="EMBL" id="JBCLPP010000011">
    <property type="protein sequence ID" value="MEY8245052.1"/>
    <property type="molecule type" value="Genomic_DNA"/>
</dbReference>
<comment type="caution">
    <text evidence="7">The sequence shown here is derived from an EMBL/GenBank/DDBJ whole genome shotgun (WGS) entry which is preliminary data.</text>
</comment>
<evidence type="ECO:0000256" key="5">
    <source>
        <dbReference type="SAM" id="Phobius"/>
    </source>
</evidence>
<name>A0ABV4CVL6_9BACT</name>
<keyword evidence="2 5" id="KW-0812">Transmembrane</keyword>
<feature type="transmembrane region" description="Helical" evidence="5">
    <location>
        <begin position="214"/>
        <end position="242"/>
    </location>
</feature>
<evidence type="ECO:0000313" key="8">
    <source>
        <dbReference type="Proteomes" id="UP001565200"/>
    </source>
</evidence>
<evidence type="ECO:0000256" key="2">
    <source>
        <dbReference type="ARBA" id="ARBA00022692"/>
    </source>
</evidence>
<feature type="transmembrane region" description="Helical" evidence="5">
    <location>
        <begin position="187"/>
        <end position="208"/>
    </location>
</feature>
<evidence type="ECO:0000256" key="4">
    <source>
        <dbReference type="ARBA" id="ARBA00023136"/>
    </source>
</evidence>
<keyword evidence="3 5" id="KW-1133">Transmembrane helix</keyword>
<feature type="domain" description="O-antigen ligase-related" evidence="6">
    <location>
        <begin position="213"/>
        <end position="333"/>
    </location>
</feature>
<feature type="transmembrane region" description="Helical" evidence="5">
    <location>
        <begin position="378"/>
        <end position="397"/>
    </location>
</feature>
<feature type="transmembrane region" description="Helical" evidence="5">
    <location>
        <begin position="49"/>
        <end position="68"/>
    </location>
</feature>
<accession>A0ABV4CVL6</accession>
<keyword evidence="8" id="KW-1185">Reference proteome</keyword>
<comment type="subcellular location">
    <subcellularLocation>
        <location evidence="1">Membrane</location>
        <topology evidence="1">Multi-pass membrane protein</topology>
    </subcellularLocation>
</comment>
<dbReference type="Pfam" id="PF04932">
    <property type="entry name" value="Wzy_C"/>
    <property type="match status" value="1"/>
</dbReference>
<reference evidence="7 8" key="1">
    <citation type="submission" date="2024-03" db="EMBL/GenBank/DDBJ databases">
        <title>Mouse gut bacterial collection (mGBC) of GemPharmatech.</title>
        <authorList>
            <person name="He Y."/>
            <person name="Dong L."/>
            <person name="Wu D."/>
            <person name="Gao X."/>
            <person name="Lin Z."/>
        </authorList>
    </citation>
    <scope>NUCLEOTIDE SEQUENCE [LARGE SCALE GENOMIC DNA]</scope>
    <source>
        <strain evidence="7 8">54-13</strain>
    </source>
</reference>
<dbReference type="RefSeq" id="WP_369863308.1">
    <property type="nucleotide sequence ID" value="NZ_JBCLPP010000011.1"/>
</dbReference>
<feature type="transmembrane region" description="Helical" evidence="5">
    <location>
        <begin position="113"/>
        <end position="130"/>
    </location>
</feature>
<keyword evidence="4 5" id="KW-0472">Membrane</keyword>
<sequence length="425" mass="48811">MALEFGIIQMIKRTNLKSTSTYFRFKLKTVLLLFLILYFPTFWGYTSLGTGQLIYLFAIIVLTLPFFLETKSYRFPLPTIYKLFFLWSLTYIATLAIQPFINNEIILKDFSDILRPLFYLYFFIIGYVLGIKLEKSYFLVTSVVVLTLLSFIFDILKFNESFQAITNLYAVFEYGELNYIRYSGTFGFCYNFGFVCLFGYAIALTFYSHKAITFFVSCIVMMLIGSRSVILAFIIVTLLYFFVFSKISALKKTIIIPNVIALIIFLYIVAVTWEIPVVSDSIKYSERLINALSGKEADGSLGTRSGQLAVAIERLLKSILFGVGPAKNNYPIEIQLGYYLSSWGIIGTIVFVSIQLNFFVVAARGLKLKDLFISKFSTANLLWLISALIVGMSTPITDQIRVFQLYFLIQGYQYGIIWPYRYYKS</sequence>
<dbReference type="Proteomes" id="UP001565200">
    <property type="component" value="Unassembled WGS sequence"/>
</dbReference>
<evidence type="ECO:0000256" key="1">
    <source>
        <dbReference type="ARBA" id="ARBA00004141"/>
    </source>
</evidence>
<gene>
    <name evidence="7" type="ORF">AAK873_05395</name>
</gene>
<feature type="transmembrane region" description="Helical" evidence="5">
    <location>
        <begin position="162"/>
        <end position="180"/>
    </location>
</feature>
<protein>
    <submittedName>
        <fullName evidence="7">O-antigen ligase family protein</fullName>
    </submittedName>
</protein>
<evidence type="ECO:0000313" key="7">
    <source>
        <dbReference type="EMBL" id="MEY8245052.1"/>
    </source>
</evidence>
<feature type="transmembrane region" description="Helical" evidence="5">
    <location>
        <begin position="21"/>
        <end position="43"/>
    </location>
</feature>
<evidence type="ECO:0000259" key="6">
    <source>
        <dbReference type="Pfam" id="PF04932"/>
    </source>
</evidence>
<feature type="transmembrane region" description="Helical" evidence="5">
    <location>
        <begin position="137"/>
        <end position="156"/>
    </location>
</feature>
<keyword evidence="7" id="KW-0436">Ligase</keyword>
<dbReference type="GO" id="GO:0016874">
    <property type="term" value="F:ligase activity"/>
    <property type="evidence" value="ECO:0007669"/>
    <property type="project" value="UniProtKB-KW"/>
</dbReference>
<proteinExistence type="predicted"/>
<organism evidence="7 8">
    <name type="scientific">Heminiphilus faecis</name>
    <dbReference type="NCBI Taxonomy" id="2601703"/>
    <lineage>
        <taxon>Bacteria</taxon>
        <taxon>Pseudomonadati</taxon>
        <taxon>Bacteroidota</taxon>
        <taxon>Bacteroidia</taxon>
        <taxon>Bacteroidales</taxon>
        <taxon>Muribaculaceae</taxon>
        <taxon>Heminiphilus</taxon>
    </lineage>
</organism>
<dbReference type="InterPro" id="IPR007016">
    <property type="entry name" value="O-antigen_ligase-rel_domated"/>
</dbReference>
<feature type="transmembrane region" description="Helical" evidence="5">
    <location>
        <begin position="254"/>
        <end position="273"/>
    </location>
</feature>
<evidence type="ECO:0000256" key="3">
    <source>
        <dbReference type="ARBA" id="ARBA00022989"/>
    </source>
</evidence>
<feature type="transmembrane region" description="Helical" evidence="5">
    <location>
        <begin position="80"/>
        <end position="101"/>
    </location>
</feature>
<feature type="transmembrane region" description="Helical" evidence="5">
    <location>
        <begin position="343"/>
        <end position="366"/>
    </location>
</feature>